<name>A0A2U2XGQ5_9FLAO</name>
<protein>
    <recommendedName>
        <fullName evidence="3">SsrA-binding protein</fullName>
    </recommendedName>
    <alternativeName>
        <fullName evidence="3">Small protein B</fullName>
    </alternativeName>
</protein>
<accession>A0A2U2XGQ5</accession>
<dbReference type="HAMAP" id="MF_00023">
    <property type="entry name" value="SmpB"/>
    <property type="match status" value="1"/>
</dbReference>
<dbReference type="PANTHER" id="PTHR30308">
    <property type="entry name" value="TMRNA-BINDING COMPONENT OF TRANS-TRANSLATION TAGGING COMPLEX"/>
    <property type="match status" value="1"/>
</dbReference>
<dbReference type="PANTHER" id="PTHR30308:SF2">
    <property type="entry name" value="SSRA-BINDING PROTEIN"/>
    <property type="match status" value="1"/>
</dbReference>
<gene>
    <name evidence="3" type="primary">smpB</name>
    <name evidence="4" type="ORF">DIT68_01125</name>
</gene>
<evidence type="ECO:0000313" key="5">
    <source>
        <dbReference type="Proteomes" id="UP000245370"/>
    </source>
</evidence>
<comment type="subcellular location">
    <subcellularLocation>
        <location evidence="3">Cytoplasm</location>
    </subcellularLocation>
    <text evidence="3">The tmRNA-SmpB complex associates with stalled 70S ribosomes.</text>
</comment>
<dbReference type="Proteomes" id="UP000245370">
    <property type="component" value="Unassembled WGS sequence"/>
</dbReference>
<evidence type="ECO:0000256" key="1">
    <source>
        <dbReference type="ARBA" id="ARBA00022490"/>
    </source>
</evidence>
<dbReference type="InterPro" id="IPR000037">
    <property type="entry name" value="SsrA-bd_prot"/>
</dbReference>
<dbReference type="AlphaFoldDB" id="A0A2U2XGQ5"/>
<dbReference type="PROSITE" id="PS01317">
    <property type="entry name" value="SSRP"/>
    <property type="match status" value="1"/>
</dbReference>
<dbReference type="InterPro" id="IPR023620">
    <property type="entry name" value="SmpB"/>
</dbReference>
<dbReference type="GO" id="GO:0070930">
    <property type="term" value="P:trans-translation-dependent protein tagging"/>
    <property type="evidence" value="ECO:0007669"/>
    <property type="project" value="TreeGrafter"/>
</dbReference>
<dbReference type="Gene3D" id="2.40.280.10">
    <property type="match status" value="1"/>
</dbReference>
<evidence type="ECO:0000256" key="2">
    <source>
        <dbReference type="ARBA" id="ARBA00022884"/>
    </source>
</evidence>
<dbReference type="NCBIfam" id="NF003843">
    <property type="entry name" value="PRK05422.1"/>
    <property type="match status" value="1"/>
</dbReference>
<evidence type="ECO:0000313" key="4">
    <source>
        <dbReference type="EMBL" id="PWH86891.1"/>
    </source>
</evidence>
<comment type="similarity">
    <text evidence="3">Belongs to the SmpB family.</text>
</comment>
<sequence length="153" mass="17857">MSTNKNRINIVNKRARFEYQLLDKYVAGIQLGGTEIKSIRLGKASILEAFCVIENNEVYLRNMHIAEYGNASFYQHKAKADRKLLLNRKEINKLDKKMKTKGFTIVPLRIFINEKGYAKVEIALAQGKKLYDKRQDLKEKDDQRAMDRIKKAY</sequence>
<evidence type="ECO:0000256" key="3">
    <source>
        <dbReference type="HAMAP-Rule" id="MF_00023"/>
    </source>
</evidence>
<dbReference type="CDD" id="cd09294">
    <property type="entry name" value="SmpB"/>
    <property type="match status" value="1"/>
</dbReference>
<reference evidence="4 5" key="1">
    <citation type="submission" date="2018-05" db="EMBL/GenBank/DDBJ databases">
        <title>Brumimicrobium oceani sp. nov., isolated from coastal sediment.</title>
        <authorList>
            <person name="Kou Y."/>
        </authorList>
    </citation>
    <scope>NUCLEOTIDE SEQUENCE [LARGE SCALE GENOMIC DNA]</scope>
    <source>
        <strain evidence="4 5">C305</strain>
    </source>
</reference>
<comment type="caution">
    <text evidence="4">The sequence shown here is derived from an EMBL/GenBank/DDBJ whole genome shotgun (WGS) entry which is preliminary data.</text>
</comment>
<dbReference type="EMBL" id="QFRJ01000001">
    <property type="protein sequence ID" value="PWH86891.1"/>
    <property type="molecule type" value="Genomic_DNA"/>
</dbReference>
<dbReference type="GO" id="GO:0005829">
    <property type="term" value="C:cytosol"/>
    <property type="evidence" value="ECO:0007669"/>
    <property type="project" value="TreeGrafter"/>
</dbReference>
<keyword evidence="1 3" id="KW-0963">Cytoplasm</keyword>
<dbReference type="SUPFAM" id="SSF74982">
    <property type="entry name" value="Small protein B (SmpB)"/>
    <property type="match status" value="1"/>
</dbReference>
<dbReference type="InterPro" id="IPR020081">
    <property type="entry name" value="SsrA-bd_prot_CS"/>
</dbReference>
<keyword evidence="5" id="KW-1185">Reference proteome</keyword>
<dbReference type="Pfam" id="PF01668">
    <property type="entry name" value="SmpB"/>
    <property type="match status" value="1"/>
</dbReference>
<organism evidence="4 5">
    <name type="scientific">Brumimicrobium oceani</name>
    <dbReference type="NCBI Taxonomy" id="2100725"/>
    <lineage>
        <taxon>Bacteria</taxon>
        <taxon>Pseudomonadati</taxon>
        <taxon>Bacteroidota</taxon>
        <taxon>Flavobacteriia</taxon>
        <taxon>Flavobacteriales</taxon>
        <taxon>Crocinitomicaceae</taxon>
        <taxon>Brumimicrobium</taxon>
    </lineage>
</organism>
<dbReference type="OrthoDB" id="9805462at2"/>
<comment type="function">
    <text evidence="3">Required for rescue of stalled ribosomes mediated by trans-translation. Binds to transfer-messenger RNA (tmRNA), required for stable association of tmRNA with ribosomes. tmRNA and SmpB together mimic tRNA shape, replacing the anticodon stem-loop with SmpB. tmRNA is encoded by the ssrA gene; the 2 termini fold to resemble tRNA(Ala) and it encodes a 'tag peptide', a short internal open reading frame. During trans-translation Ala-aminoacylated tmRNA acts like a tRNA, entering the A-site of stalled ribosomes, displacing the stalled mRNA. The ribosome then switches to translate the ORF on the tmRNA; the nascent peptide is terminated with the 'tag peptide' encoded by the tmRNA and targeted for degradation. The ribosome is freed to recommence translation, which seems to be the essential function of trans-translation.</text>
</comment>
<keyword evidence="2 3" id="KW-0694">RNA-binding</keyword>
<proteinExistence type="inferred from homology"/>
<reference evidence="4 5" key="2">
    <citation type="submission" date="2018-05" db="EMBL/GenBank/DDBJ databases">
        <authorList>
            <person name="Lanie J.A."/>
            <person name="Ng W.-L."/>
            <person name="Kazmierczak K.M."/>
            <person name="Andrzejewski T.M."/>
            <person name="Davidsen T.M."/>
            <person name="Wayne K.J."/>
            <person name="Tettelin H."/>
            <person name="Glass J.I."/>
            <person name="Rusch D."/>
            <person name="Podicherti R."/>
            <person name="Tsui H.-C.T."/>
            <person name="Winkler M.E."/>
        </authorList>
    </citation>
    <scope>NUCLEOTIDE SEQUENCE [LARGE SCALE GENOMIC DNA]</scope>
    <source>
        <strain evidence="4 5">C305</strain>
    </source>
</reference>
<dbReference type="RefSeq" id="WP_109357969.1">
    <property type="nucleotide sequence ID" value="NZ_QFRJ01000001.1"/>
</dbReference>
<dbReference type="NCBIfam" id="TIGR00086">
    <property type="entry name" value="smpB"/>
    <property type="match status" value="1"/>
</dbReference>
<dbReference type="GO" id="GO:0003723">
    <property type="term" value="F:RNA binding"/>
    <property type="evidence" value="ECO:0007669"/>
    <property type="project" value="UniProtKB-UniRule"/>
</dbReference>
<dbReference type="GO" id="GO:0070929">
    <property type="term" value="P:trans-translation"/>
    <property type="evidence" value="ECO:0007669"/>
    <property type="project" value="UniProtKB-UniRule"/>
</dbReference>